<dbReference type="PANTHER" id="PTHR10916:SF0">
    <property type="entry name" value="LARGE RIBOSOMAL SUBUNIT PROTEIN UL29C"/>
    <property type="match status" value="1"/>
</dbReference>
<dbReference type="HAMAP" id="MF_00374">
    <property type="entry name" value="Ribosomal_uL29"/>
    <property type="match status" value="1"/>
</dbReference>
<proteinExistence type="inferred from homology"/>
<gene>
    <name evidence="5 6" type="primary">rpmC</name>
    <name evidence="6" type="ORF">ACFQ1T_05315</name>
</gene>
<dbReference type="SUPFAM" id="SSF46561">
    <property type="entry name" value="Ribosomal protein L29 (L29p)"/>
    <property type="match status" value="1"/>
</dbReference>
<dbReference type="Proteomes" id="UP001597106">
    <property type="component" value="Unassembled WGS sequence"/>
</dbReference>
<dbReference type="GO" id="GO:0005840">
    <property type="term" value="C:ribosome"/>
    <property type="evidence" value="ECO:0007669"/>
    <property type="project" value="UniProtKB-KW"/>
</dbReference>
<organism evidence="6 7">
    <name type="scientific">Methylophilus glucosoxydans</name>
    <dbReference type="NCBI Taxonomy" id="752553"/>
    <lineage>
        <taxon>Bacteria</taxon>
        <taxon>Pseudomonadati</taxon>
        <taxon>Pseudomonadota</taxon>
        <taxon>Betaproteobacteria</taxon>
        <taxon>Nitrosomonadales</taxon>
        <taxon>Methylophilaceae</taxon>
        <taxon>Methylophilus</taxon>
    </lineage>
</organism>
<dbReference type="Gene3D" id="1.10.287.310">
    <property type="match status" value="1"/>
</dbReference>
<evidence type="ECO:0000256" key="2">
    <source>
        <dbReference type="ARBA" id="ARBA00022980"/>
    </source>
</evidence>
<keyword evidence="3 5" id="KW-0687">Ribonucleoprotein</keyword>
<reference evidence="7" key="1">
    <citation type="journal article" date="2019" name="Int. J. Syst. Evol. Microbiol.">
        <title>The Global Catalogue of Microorganisms (GCM) 10K type strain sequencing project: providing services to taxonomists for standard genome sequencing and annotation.</title>
        <authorList>
            <consortium name="The Broad Institute Genomics Platform"/>
            <consortium name="The Broad Institute Genome Sequencing Center for Infectious Disease"/>
            <person name="Wu L."/>
            <person name="Ma J."/>
        </authorList>
    </citation>
    <scope>NUCLEOTIDE SEQUENCE [LARGE SCALE GENOMIC DNA]</scope>
    <source>
        <strain evidence="7">CCUG 59685</strain>
    </source>
</reference>
<dbReference type="RefSeq" id="WP_194748729.1">
    <property type="nucleotide sequence ID" value="NZ_JBHTJW010000002.1"/>
</dbReference>
<dbReference type="CDD" id="cd00427">
    <property type="entry name" value="Ribosomal_L29_HIP"/>
    <property type="match status" value="1"/>
</dbReference>
<evidence type="ECO:0000313" key="6">
    <source>
        <dbReference type="EMBL" id="MFD0929193.1"/>
    </source>
</evidence>
<sequence length="64" mass="7314">MKASEFRAKSADELNNELVELRRAQFSLRMQLATQQLNKVDQLAKVRKDVARVKTVLAEKAKQA</sequence>
<name>A0ABW3GFQ2_9PROT</name>
<evidence type="ECO:0000313" key="7">
    <source>
        <dbReference type="Proteomes" id="UP001597106"/>
    </source>
</evidence>
<dbReference type="Pfam" id="PF00831">
    <property type="entry name" value="Ribosomal_L29"/>
    <property type="match status" value="1"/>
</dbReference>
<evidence type="ECO:0000256" key="5">
    <source>
        <dbReference type="HAMAP-Rule" id="MF_00374"/>
    </source>
</evidence>
<dbReference type="InterPro" id="IPR050063">
    <property type="entry name" value="Ribosomal_protein_uL29"/>
</dbReference>
<dbReference type="InterPro" id="IPR001854">
    <property type="entry name" value="Ribosomal_uL29"/>
</dbReference>
<evidence type="ECO:0000256" key="1">
    <source>
        <dbReference type="ARBA" id="ARBA00009254"/>
    </source>
</evidence>
<dbReference type="PANTHER" id="PTHR10916">
    <property type="entry name" value="60S RIBOSOMAL PROTEIN L35/50S RIBOSOMAL PROTEIN L29"/>
    <property type="match status" value="1"/>
</dbReference>
<keyword evidence="7" id="KW-1185">Reference proteome</keyword>
<comment type="similarity">
    <text evidence="1 5">Belongs to the universal ribosomal protein uL29 family.</text>
</comment>
<dbReference type="NCBIfam" id="TIGR00012">
    <property type="entry name" value="L29"/>
    <property type="match status" value="1"/>
</dbReference>
<keyword evidence="2 5" id="KW-0689">Ribosomal protein</keyword>
<comment type="caution">
    <text evidence="6">The sequence shown here is derived from an EMBL/GenBank/DDBJ whole genome shotgun (WGS) entry which is preliminary data.</text>
</comment>
<protein>
    <recommendedName>
        <fullName evidence="4 5">Large ribosomal subunit protein uL29</fullName>
    </recommendedName>
</protein>
<evidence type="ECO:0000256" key="4">
    <source>
        <dbReference type="ARBA" id="ARBA00035204"/>
    </source>
</evidence>
<accession>A0ABW3GFQ2</accession>
<dbReference type="InterPro" id="IPR036049">
    <property type="entry name" value="Ribosomal_uL29_sf"/>
</dbReference>
<evidence type="ECO:0000256" key="3">
    <source>
        <dbReference type="ARBA" id="ARBA00023274"/>
    </source>
</evidence>
<dbReference type="EMBL" id="JBHTJW010000002">
    <property type="protein sequence ID" value="MFD0929193.1"/>
    <property type="molecule type" value="Genomic_DNA"/>
</dbReference>